<dbReference type="Gene3D" id="3.30.900.20">
    <property type="match status" value="1"/>
</dbReference>
<dbReference type="PANTHER" id="PTHR15681:SF1">
    <property type="entry name" value="MAD2L1-BINDING PROTEIN"/>
    <property type="match status" value="1"/>
</dbReference>
<accession>A0AAV9C387</accession>
<dbReference type="AlphaFoldDB" id="A0AAV9C387"/>
<gene>
    <name evidence="1" type="ORF">QJS10_CPB22g00353</name>
</gene>
<dbReference type="InterPro" id="IPR053729">
    <property type="entry name" value="MAD2L1BP_domain_sf"/>
</dbReference>
<name>A0AAV9C387_ACOCL</name>
<dbReference type="Proteomes" id="UP001180020">
    <property type="component" value="Unassembled WGS sequence"/>
</dbReference>
<evidence type="ECO:0000313" key="1">
    <source>
        <dbReference type="EMBL" id="KAK1282892.1"/>
    </source>
</evidence>
<dbReference type="PANTHER" id="PTHR15681">
    <property type="entry name" value="MAD2L1-BINDING PROTEIN"/>
    <property type="match status" value="1"/>
</dbReference>
<sequence>METDRKGGGFIEMETTDGLENSVVFHVVKEIIGFILYMHHQIPSVLQHLECEFDNLKNERKELEEVVLPPAEQKASFQRKHNLKIREVKQGIKKLEKLMHAISTFLSALQVILDQIPDAEGVILVLGGSLIRPQHVYELTFSHSGIACRSEYGHNRDRVAEILSKKAIRALISSGAGGATYAGPMKLFLLVKAPVTFNLPMHFLPKRDFTYSKKITPLKLLFKSRVGQDMDDAKCNHQNDSSTGRSHSTSDDMIWFQCRHTIKGLPSKTPVEEC</sequence>
<dbReference type="GO" id="GO:0007096">
    <property type="term" value="P:regulation of exit from mitosis"/>
    <property type="evidence" value="ECO:0007669"/>
    <property type="project" value="InterPro"/>
</dbReference>
<dbReference type="InterPro" id="IPR009511">
    <property type="entry name" value="MAD1/Cdc20-bound-Mad2-bd"/>
</dbReference>
<organism evidence="1 2">
    <name type="scientific">Acorus calamus</name>
    <name type="common">Sweet flag</name>
    <dbReference type="NCBI Taxonomy" id="4465"/>
    <lineage>
        <taxon>Eukaryota</taxon>
        <taxon>Viridiplantae</taxon>
        <taxon>Streptophyta</taxon>
        <taxon>Embryophyta</taxon>
        <taxon>Tracheophyta</taxon>
        <taxon>Spermatophyta</taxon>
        <taxon>Magnoliopsida</taxon>
        <taxon>Liliopsida</taxon>
        <taxon>Acoraceae</taxon>
        <taxon>Acorus</taxon>
    </lineage>
</organism>
<keyword evidence="2" id="KW-1185">Reference proteome</keyword>
<proteinExistence type="predicted"/>
<evidence type="ECO:0000313" key="2">
    <source>
        <dbReference type="Proteomes" id="UP001180020"/>
    </source>
</evidence>
<reference evidence="1" key="1">
    <citation type="journal article" date="2023" name="Nat. Commun.">
        <title>Diploid and tetraploid genomes of Acorus and the evolution of monocots.</title>
        <authorList>
            <person name="Ma L."/>
            <person name="Liu K.W."/>
            <person name="Li Z."/>
            <person name="Hsiao Y.Y."/>
            <person name="Qi Y."/>
            <person name="Fu T."/>
            <person name="Tang G.D."/>
            <person name="Zhang D."/>
            <person name="Sun W.H."/>
            <person name="Liu D.K."/>
            <person name="Li Y."/>
            <person name="Chen G.Z."/>
            <person name="Liu X.D."/>
            <person name="Liao X.Y."/>
            <person name="Jiang Y.T."/>
            <person name="Yu X."/>
            <person name="Hao Y."/>
            <person name="Huang J."/>
            <person name="Zhao X.W."/>
            <person name="Ke S."/>
            <person name="Chen Y.Y."/>
            <person name="Wu W.L."/>
            <person name="Hsu J.L."/>
            <person name="Lin Y.F."/>
            <person name="Huang M.D."/>
            <person name="Li C.Y."/>
            <person name="Huang L."/>
            <person name="Wang Z.W."/>
            <person name="Zhao X."/>
            <person name="Zhong W.Y."/>
            <person name="Peng D.H."/>
            <person name="Ahmad S."/>
            <person name="Lan S."/>
            <person name="Zhang J.S."/>
            <person name="Tsai W.C."/>
            <person name="Van de Peer Y."/>
            <person name="Liu Z.J."/>
        </authorList>
    </citation>
    <scope>NUCLEOTIDE SEQUENCE</scope>
    <source>
        <strain evidence="1">CP</strain>
    </source>
</reference>
<dbReference type="EMBL" id="JAUJYO010000022">
    <property type="protein sequence ID" value="KAK1282892.1"/>
    <property type="molecule type" value="Genomic_DNA"/>
</dbReference>
<protein>
    <submittedName>
        <fullName evidence="1">Uncharacterized protein</fullName>
    </submittedName>
</protein>
<reference evidence="1" key="2">
    <citation type="submission" date="2023-06" db="EMBL/GenBank/DDBJ databases">
        <authorList>
            <person name="Ma L."/>
            <person name="Liu K.-W."/>
            <person name="Li Z."/>
            <person name="Hsiao Y.-Y."/>
            <person name="Qi Y."/>
            <person name="Fu T."/>
            <person name="Tang G."/>
            <person name="Zhang D."/>
            <person name="Sun W.-H."/>
            <person name="Liu D.-K."/>
            <person name="Li Y."/>
            <person name="Chen G.-Z."/>
            <person name="Liu X.-D."/>
            <person name="Liao X.-Y."/>
            <person name="Jiang Y.-T."/>
            <person name="Yu X."/>
            <person name="Hao Y."/>
            <person name="Huang J."/>
            <person name="Zhao X.-W."/>
            <person name="Ke S."/>
            <person name="Chen Y.-Y."/>
            <person name="Wu W.-L."/>
            <person name="Hsu J.-L."/>
            <person name="Lin Y.-F."/>
            <person name="Huang M.-D."/>
            <person name="Li C.-Y."/>
            <person name="Huang L."/>
            <person name="Wang Z.-W."/>
            <person name="Zhao X."/>
            <person name="Zhong W.-Y."/>
            <person name="Peng D.-H."/>
            <person name="Ahmad S."/>
            <person name="Lan S."/>
            <person name="Zhang J.-S."/>
            <person name="Tsai W.-C."/>
            <person name="Van De Peer Y."/>
            <person name="Liu Z.-J."/>
        </authorList>
    </citation>
    <scope>NUCLEOTIDE SEQUENCE</scope>
    <source>
        <strain evidence="1">CP</strain>
        <tissue evidence="1">Leaves</tissue>
    </source>
</reference>
<comment type="caution">
    <text evidence="1">The sequence shown here is derived from an EMBL/GenBank/DDBJ whole genome shotgun (WGS) entry which is preliminary data.</text>
</comment>
<dbReference type="GO" id="GO:0005634">
    <property type="term" value="C:nucleus"/>
    <property type="evidence" value="ECO:0007669"/>
    <property type="project" value="InterPro"/>
</dbReference>